<reference evidence="1" key="2">
    <citation type="journal article" date="2022" name="New Phytol.">
        <title>Evolutionary transition to the ectomycorrhizal habit in the genomes of a hyperdiverse lineage of mushroom-forming fungi.</title>
        <authorList>
            <person name="Looney B."/>
            <person name="Miyauchi S."/>
            <person name="Morin E."/>
            <person name="Drula E."/>
            <person name="Courty P.E."/>
            <person name="Kohler A."/>
            <person name="Kuo A."/>
            <person name="LaButti K."/>
            <person name="Pangilinan J."/>
            <person name="Lipzen A."/>
            <person name="Riley R."/>
            <person name="Andreopoulos W."/>
            <person name="He G."/>
            <person name="Johnson J."/>
            <person name="Nolan M."/>
            <person name="Tritt A."/>
            <person name="Barry K.W."/>
            <person name="Grigoriev I.V."/>
            <person name="Nagy L.G."/>
            <person name="Hibbett D."/>
            <person name="Henrissat B."/>
            <person name="Matheny P.B."/>
            <person name="Labbe J."/>
            <person name="Martin F.M."/>
        </authorList>
    </citation>
    <scope>NUCLEOTIDE SEQUENCE</scope>
    <source>
        <strain evidence="1">FP105234-sp</strain>
    </source>
</reference>
<dbReference type="Proteomes" id="UP000814033">
    <property type="component" value="Unassembled WGS sequence"/>
</dbReference>
<dbReference type="EMBL" id="MU276084">
    <property type="protein sequence ID" value="KAI0042087.1"/>
    <property type="molecule type" value="Genomic_DNA"/>
</dbReference>
<accession>A0ACB8RDW8</accession>
<gene>
    <name evidence="1" type="ORF">FA95DRAFT_614898</name>
</gene>
<evidence type="ECO:0000313" key="1">
    <source>
        <dbReference type="EMBL" id="KAI0042087.1"/>
    </source>
</evidence>
<proteinExistence type="predicted"/>
<comment type="caution">
    <text evidence="1">The sequence shown here is derived from an EMBL/GenBank/DDBJ whole genome shotgun (WGS) entry which is preliminary data.</text>
</comment>
<organism evidence="1 2">
    <name type="scientific">Auriscalpium vulgare</name>
    <dbReference type="NCBI Taxonomy" id="40419"/>
    <lineage>
        <taxon>Eukaryota</taxon>
        <taxon>Fungi</taxon>
        <taxon>Dikarya</taxon>
        <taxon>Basidiomycota</taxon>
        <taxon>Agaricomycotina</taxon>
        <taxon>Agaricomycetes</taxon>
        <taxon>Russulales</taxon>
        <taxon>Auriscalpiaceae</taxon>
        <taxon>Auriscalpium</taxon>
    </lineage>
</organism>
<sequence>MSTRPSIMRQNASNENTEEGRSRSLVAQLSELSSLQTAYTHVPAALATTAAVLKEVGEMGTKLPMLKGPAGILLRVLEIYNEVLAYREQREEVKKTLERVGWLMLDTAKYCQLSGFSTMAELPADLGDAMSSIVKVLHEVNSTLSEYEGQTKLRQTIARTTISSKLVSCDRKIQAILEASNFSLTFTVLSKSAYDSNISRKASLGIDAIPTKPQVFHGRDAELSAVVSDIMSGSPPARVAILGPGGIGKTTLAVAALHHPQTLKLGLDNIIALQQAIIAHLSNSGHCIICFDNFETPWEEDRHAVETFVGLLSALPSVTLLVTMRGSEEPDYIAWTEVQVLDIMDAQTAQKTFRQICGQWDEWAAKLMEAVDCLPLAVTLLANLAQTTSTEELWTQWKLNTVASIERAKGHRLTSLEVSICMSINGVRMQSNTSTLQLLSILCQLPRGLNINRVAEFAAHLVMPDIEQNVQILKECSLAYFSSDNFLSTHSLIRHYCQKYHPVCTTDKDALKDYYVELSLKDTTGKPDLHIEQLTESGNLCEVLSLVLQDDSSLIEHKVIQASLFFSKLLGRQGVYCGILLQLLEKRRDTLLPAMQIRFLLTWGNCLRMTDDFEMCMEKYTLALSLALKWTVTEEEGRAYGFIGEVYYLRGLRREGKIYFKKAYKVHRTLDDVKQQVASLNYLSRICGNDNDWYKAKQYIHSSLKLQQQLQGSSLLQEAHCWKTLAEILSIEENWADAEASYMKALTLYRQDNCIEGEILAICCLGDNWFLQNEVSTAKRYFQQSVSLAEGTGHNTSLSYGMSRLANCYYIEQDYEKACEYYRKSISLYKAQRAPYGLWITFREISKLYEEQGLIDDAIFCLIQACQLHDALKDWILDACNDYDRLAKLYNMQSKYKLAKDAILKSVQLHNSLNDEEGTAEALYELGLVYNDLNEDEEAERHLYESMSISKKINSSRHILDSFIGLVDVYDASRGGPLANHRRAIQCCLRAVRLSEVVDPSKTLGTKLFCLCRLEKLYTTMGEMV</sequence>
<protein>
    <submittedName>
        <fullName evidence="1">Uncharacterized protein</fullName>
    </submittedName>
</protein>
<reference evidence="1" key="1">
    <citation type="submission" date="2021-02" db="EMBL/GenBank/DDBJ databases">
        <authorList>
            <consortium name="DOE Joint Genome Institute"/>
            <person name="Ahrendt S."/>
            <person name="Looney B.P."/>
            <person name="Miyauchi S."/>
            <person name="Morin E."/>
            <person name="Drula E."/>
            <person name="Courty P.E."/>
            <person name="Chicoki N."/>
            <person name="Fauchery L."/>
            <person name="Kohler A."/>
            <person name="Kuo A."/>
            <person name="Labutti K."/>
            <person name="Pangilinan J."/>
            <person name="Lipzen A."/>
            <person name="Riley R."/>
            <person name="Andreopoulos W."/>
            <person name="He G."/>
            <person name="Johnson J."/>
            <person name="Barry K.W."/>
            <person name="Grigoriev I.V."/>
            <person name="Nagy L."/>
            <person name="Hibbett D."/>
            <person name="Henrissat B."/>
            <person name="Matheny P.B."/>
            <person name="Labbe J."/>
            <person name="Martin F."/>
        </authorList>
    </citation>
    <scope>NUCLEOTIDE SEQUENCE</scope>
    <source>
        <strain evidence="1">FP105234-sp</strain>
    </source>
</reference>
<evidence type="ECO:0000313" key="2">
    <source>
        <dbReference type="Proteomes" id="UP000814033"/>
    </source>
</evidence>
<keyword evidence="2" id="KW-1185">Reference proteome</keyword>
<name>A0ACB8RDW8_9AGAM</name>